<dbReference type="GO" id="GO:1990281">
    <property type="term" value="C:efflux pump complex"/>
    <property type="evidence" value="ECO:0007669"/>
    <property type="project" value="TreeGrafter"/>
</dbReference>
<evidence type="ECO:0000256" key="5">
    <source>
        <dbReference type="ARBA" id="ARBA00022692"/>
    </source>
</evidence>
<evidence type="ECO:0000313" key="11">
    <source>
        <dbReference type="Proteomes" id="UP000488936"/>
    </source>
</evidence>
<gene>
    <name evidence="10" type="ORF">GJV77_07455</name>
</gene>
<dbReference type="PANTHER" id="PTHR30026">
    <property type="entry name" value="OUTER MEMBRANE PROTEIN TOLC"/>
    <property type="match status" value="1"/>
</dbReference>
<feature type="signal peptide" evidence="9">
    <location>
        <begin position="1"/>
        <end position="24"/>
    </location>
</feature>
<dbReference type="PANTHER" id="PTHR30026:SF20">
    <property type="entry name" value="OUTER MEMBRANE PROTEIN TOLC"/>
    <property type="match status" value="1"/>
</dbReference>
<feature type="compositionally biased region" description="Polar residues" evidence="8">
    <location>
        <begin position="212"/>
        <end position="224"/>
    </location>
</feature>
<keyword evidence="7" id="KW-0998">Cell outer membrane</keyword>
<keyword evidence="4" id="KW-1134">Transmembrane beta strand</keyword>
<comment type="caution">
    <text evidence="10">The sequence shown here is derived from an EMBL/GenBank/DDBJ whole genome shotgun (WGS) entry which is preliminary data.</text>
</comment>
<dbReference type="OrthoDB" id="1680428at2"/>
<dbReference type="AlphaFoldDB" id="A0A7K1GMZ1"/>
<proteinExistence type="inferred from homology"/>
<protein>
    <submittedName>
        <fullName evidence="10">Transporter</fullName>
    </submittedName>
</protein>
<evidence type="ECO:0000256" key="3">
    <source>
        <dbReference type="ARBA" id="ARBA00022448"/>
    </source>
</evidence>
<dbReference type="GO" id="GO:0015288">
    <property type="term" value="F:porin activity"/>
    <property type="evidence" value="ECO:0007669"/>
    <property type="project" value="TreeGrafter"/>
</dbReference>
<feature type="compositionally biased region" description="Low complexity" evidence="8">
    <location>
        <begin position="172"/>
        <end position="197"/>
    </location>
</feature>
<keyword evidence="9" id="KW-0732">Signal</keyword>
<dbReference type="EMBL" id="WMJY01000013">
    <property type="protein sequence ID" value="MTH29753.1"/>
    <property type="molecule type" value="Genomic_DNA"/>
</dbReference>
<dbReference type="Pfam" id="PF02321">
    <property type="entry name" value="OEP"/>
    <property type="match status" value="2"/>
</dbReference>
<feature type="chain" id="PRO_5029551640" evidence="9">
    <location>
        <begin position="25"/>
        <end position="496"/>
    </location>
</feature>
<keyword evidence="6" id="KW-0472">Membrane</keyword>
<accession>A0A7K1GMZ1</accession>
<comment type="similarity">
    <text evidence="2">Belongs to the outer membrane factor (OMF) (TC 1.B.17) family.</text>
</comment>
<dbReference type="Gene3D" id="1.20.1600.10">
    <property type="entry name" value="Outer membrane efflux proteins (OEP)"/>
    <property type="match status" value="2"/>
</dbReference>
<dbReference type="RefSeq" id="WP_155035749.1">
    <property type="nucleotide sequence ID" value="NZ_JBHTIG010000014.1"/>
</dbReference>
<evidence type="ECO:0000313" key="10">
    <source>
        <dbReference type="EMBL" id="MTH29753.1"/>
    </source>
</evidence>
<sequence>MKLKIYRPLLFTVIATATAISSWAQQPVDSLASYLQIALEQNPAIQAQYHAYEATEKQIDQAGAFQDPELSLGFYTKPMEIVGGRQIGDVTLMQMLPWFGTKKAAKTEANHMAQMKYQEYLQAKQTTILQVYTQWYVLQKLDQQLKNAEQNKSLLVQLEELALKRFSAPTVSAGSNTSSMTSNNASSTPAASSSSTAGMGGMSMGGSTTANQPAASTPSTSNTISGGSAMSSMTSSSSMGMSDVLRIRLEIIEIENTIQSLQASVKTEKVKFNALLNREANQEVTIDKTIRQVDYLMADDQAISEIENNNPMLGMIQEQSLAYKAKSAMDRKMSYPMLGVGVQYMILGKTNDPMLAMGDMNGKDMIMPMLTVSLPIFRKKYNAEQEEGKMWWKSSQQTMQNTLNNLKSEYYGYKNQLDDAQRTIQLYDKQTTLAQTTFNLIVKEFVAGKSDLTNVIQVQRQLLDYQLKKAEAIANYNTMVASINKLMAVGSQTQKQ</sequence>
<keyword evidence="3" id="KW-0813">Transport</keyword>
<evidence type="ECO:0000256" key="7">
    <source>
        <dbReference type="ARBA" id="ARBA00023237"/>
    </source>
</evidence>
<feature type="compositionally biased region" description="Low complexity" evidence="8">
    <location>
        <begin position="225"/>
        <end position="237"/>
    </location>
</feature>
<evidence type="ECO:0000256" key="2">
    <source>
        <dbReference type="ARBA" id="ARBA00007613"/>
    </source>
</evidence>
<keyword evidence="11" id="KW-1185">Reference proteome</keyword>
<dbReference type="GO" id="GO:0015562">
    <property type="term" value="F:efflux transmembrane transporter activity"/>
    <property type="evidence" value="ECO:0007669"/>
    <property type="project" value="InterPro"/>
</dbReference>
<comment type="subcellular location">
    <subcellularLocation>
        <location evidence="1">Cell outer membrane</location>
    </subcellularLocation>
</comment>
<evidence type="ECO:0000256" key="8">
    <source>
        <dbReference type="SAM" id="MobiDB-lite"/>
    </source>
</evidence>
<organism evidence="10 11">
    <name type="scientific">Myroides pelagicus</name>
    <dbReference type="NCBI Taxonomy" id="270914"/>
    <lineage>
        <taxon>Bacteria</taxon>
        <taxon>Pseudomonadati</taxon>
        <taxon>Bacteroidota</taxon>
        <taxon>Flavobacteriia</taxon>
        <taxon>Flavobacteriales</taxon>
        <taxon>Flavobacteriaceae</taxon>
        <taxon>Myroides</taxon>
    </lineage>
</organism>
<evidence type="ECO:0000256" key="6">
    <source>
        <dbReference type="ARBA" id="ARBA00023136"/>
    </source>
</evidence>
<evidence type="ECO:0000256" key="4">
    <source>
        <dbReference type="ARBA" id="ARBA00022452"/>
    </source>
</evidence>
<reference evidence="10 11" key="1">
    <citation type="journal article" date="2006" name="Int. J. Syst. Evol. Microbiol.">
        <title>Myroides pelagicus sp. nov., isolated from seawater in Thailand.</title>
        <authorList>
            <person name="Yoon J."/>
            <person name="Maneerat S."/>
            <person name="Kawai F."/>
            <person name="Yokota A."/>
        </authorList>
    </citation>
    <scope>NUCLEOTIDE SEQUENCE [LARGE SCALE GENOMIC DNA]</scope>
    <source>
        <strain evidence="10 11">SM1T</strain>
    </source>
</reference>
<dbReference type="InterPro" id="IPR003423">
    <property type="entry name" value="OMP_efflux"/>
</dbReference>
<dbReference type="SUPFAM" id="SSF56954">
    <property type="entry name" value="Outer membrane efflux proteins (OEP)"/>
    <property type="match status" value="2"/>
</dbReference>
<feature type="region of interest" description="Disordered" evidence="8">
    <location>
        <begin position="171"/>
        <end position="237"/>
    </location>
</feature>
<dbReference type="GO" id="GO:0009279">
    <property type="term" value="C:cell outer membrane"/>
    <property type="evidence" value="ECO:0007669"/>
    <property type="project" value="UniProtKB-SubCell"/>
</dbReference>
<evidence type="ECO:0000256" key="9">
    <source>
        <dbReference type="SAM" id="SignalP"/>
    </source>
</evidence>
<dbReference type="InterPro" id="IPR051906">
    <property type="entry name" value="TolC-like"/>
</dbReference>
<name>A0A7K1GMZ1_9FLAO</name>
<dbReference type="Proteomes" id="UP000488936">
    <property type="component" value="Unassembled WGS sequence"/>
</dbReference>
<evidence type="ECO:0000256" key="1">
    <source>
        <dbReference type="ARBA" id="ARBA00004442"/>
    </source>
</evidence>
<keyword evidence="5" id="KW-0812">Transmembrane</keyword>